<dbReference type="AlphaFoldDB" id="A0A1Y2B3D0"/>
<proteinExistence type="predicted"/>
<dbReference type="InParanoid" id="A0A1Y2B3D0"/>
<name>A0A1Y2B3D0_9TREE</name>
<dbReference type="OrthoDB" id="411251at2759"/>
<protein>
    <recommendedName>
        <fullName evidence="2">PAS domain-containing protein</fullName>
    </recommendedName>
</protein>
<gene>
    <name evidence="3" type="ORF">BCR39DRAFT_467560</name>
</gene>
<comment type="caution">
    <text evidence="3">The sequence shown here is derived from an EMBL/GenBank/DDBJ whole genome shotgun (WGS) entry which is preliminary data.</text>
</comment>
<dbReference type="EMBL" id="MCFC01000026">
    <property type="protein sequence ID" value="ORY29331.1"/>
    <property type="molecule type" value="Genomic_DNA"/>
</dbReference>
<feature type="domain" description="PAS" evidence="2">
    <location>
        <begin position="1"/>
        <end position="64"/>
    </location>
</feature>
<feature type="region of interest" description="Disordered" evidence="1">
    <location>
        <begin position="135"/>
        <end position="157"/>
    </location>
</feature>
<dbReference type="Proteomes" id="UP000193986">
    <property type="component" value="Unassembled WGS sequence"/>
</dbReference>
<reference evidence="3 4" key="1">
    <citation type="submission" date="2016-07" db="EMBL/GenBank/DDBJ databases">
        <title>Pervasive Adenine N6-methylation of Active Genes in Fungi.</title>
        <authorList>
            <consortium name="DOE Joint Genome Institute"/>
            <person name="Mondo S.J."/>
            <person name="Dannebaum R.O."/>
            <person name="Kuo R.C."/>
            <person name="Labutti K."/>
            <person name="Haridas S."/>
            <person name="Kuo A."/>
            <person name="Salamov A."/>
            <person name="Ahrendt S.R."/>
            <person name="Lipzen A."/>
            <person name="Sullivan W."/>
            <person name="Andreopoulos W.B."/>
            <person name="Clum A."/>
            <person name="Lindquist E."/>
            <person name="Daum C."/>
            <person name="Ramamoorthy G.K."/>
            <person name="Gryganskyi A."/>
            <person name="Culley D."/>
            <person name="Magnuson J.K."/>
            <person name="James T.Y."/>
            <person name="O'Malley M.A."/>
            <person name="Stajich J.E."/>
            <person name="Spatafora J.W."/>
            <person name="Visel A."/>
            <person name="Grigoriev I.V."/>
        </authorList>
    </citation>
    <scope>NUCLEOTIDE SEQUENCE [LARGE SCALE GENOMIC DNA]</scope>
    <source>
        <strain evidence="3 4">68-887.2</strain>
    </source>
</reference>
<accession>A0A1Y2B3D0</accession>
<dbReference type="SUPFAM" id="SSF55785">
    <property type="entry name" value="PYP-like sensor domain (PAS domain)"/>
    <property type="match status" value="1"/>
</dbReference>
<sequence length="291" mass="32479">DMGLSAFFVANADREARYVYFSSSITDILGYDPSELIGKSAYMIFHPDEIPFLREIHYRTVTEQSAACVAYMRQLHRDGYFVECCCHSSFVYGLSVGVVTRAEDGPKTIQQALTAQEVIEVSPSSQGRFSVRRLTNQHTARTSPQSTTLAPAPPESEWVLPPPRPRSFFLLDRFTDTARVMYVSNEVIVNANSLKNQPFYSIVRPSDRQLVQQYIEAAKAWSPVVQSGERSGGYGYCSFSVLKIPDLPPQGEQMPQGTDETERSMPGQGFIPVEGIFTACSDGLICMIDRK</sequence>
<dbReference type="PROSITE" id="PS50112">
    <property type="entry name" value="PAS"/>
    <property type="match status" value="1"/>
</dbReference>
<dbReference type="Pfam" id="PF08447">
    <property type="entry name" value="PAS_3"/>
    <property type="match status" value="1"/>
</dbReference>
<keyword evidence="4" id="KW-1185">Reference proteome</keyword>
<dbReference type="InterPro" id="IPR013655">
    <property type="entry name" value="PAS_fold_3"/>
</dbReference>
<dbReference type="NCBIfam" id="TIGR00229">
    <property type="entry name" value="sensory_box"/>
    <property type="match status" value="1"/>
</dbReference>
<evidence type="ECO:0000313" key="4">
    <source>
        <dbReference type="Proteomes" id="UP000193986"/>
    </source>
</evidence>
<organism evidence="3 4">
    <name type="scientific">Naematelia encephala</name>
    <dbReference type="NCBI Taxonomy" id="71784"/>
    <lineage>
        <taxon>Eukaryota</taxon>
        <taxon>Fungi</taxon>
        <taxon>Dikarya</taxon>
        <taxon>Basidiomycota</taxon>
        <taxon>Agaricomycotina</taxon>
        <taxon>Tremellomycetes</taxon>
        <taxon>Tremellales</taxon>
        <taxon>Naemateliaceae</taxon>
        <taxon>Naematelia</taxon>
    </lineage>
</organism>
<evidence type="ECO:0000256" key="1">
    <source>
        <dbReference type="SAM" id="MobiDB-lite"/>
    </source>
</evidence>
<dbReference type="InterPro" id="IPR000014">
    <property type="entry name" value="PAS"/>
</dbReference>
<dbReference type="CDD" id="cd00130">
    <property type="entry name" value="PAS"/>
    <property type="match status" value="1"/>
</dbReference>
<evidence type="ECO:0000259" key="2">
    <source>
        <dbReference type="PROSITE" id="PS50112"/>
    </source>
</evidence>
<dbReference type="STRING" id="71784.A0A1Y2B3D0"/>
<feature type="non-terminal residue" evidence="3">
    <location>
        <position position="1"/>
    </location>
</feature>
<evidence type="ECO:0000313" key="3">
    <source>
        <dbReference type="EMBL" id="ORY29331.1"/>
    </source>
</evidence>
<dbReference type="InterPro" id="IPR035965">
    <property type="entry name" value="PAS-like_dom_sf"/>
</dbReference>
<feature type="compositionally biased region" description="Polar residues" evidence="1">
    <location>
        <begin position="135"/>
        <end position="149"/>
    </location>
</feature>
<dbReference type="Gene3D" id="3.30.450.20">
    <property type="entry name" value="PAS domain"/>
    <property type="match status" value="1"/>
</dbReference>